<protein>
    <submittedName>
        <fullName evidence="2">RNA-directed DNA polymerase from transposon BS</fullName>
    </submittedName>
</protein>
<name>A0AAV4TMN4_9ARAC</name>
<keyword evidence="2" id="KW-0695">RNA-directed DNA polymerase</keyword>
<dbReference type="Proteomes" id="UP001054837">
    <property type="component" value="Unassembled WGS sequence"/>
</dbReference>
<dbReference type="InterPro" id="IPR036691">
    <property type="entry name" value="Endo/exonu/phosph_ase_sf"/>
</dbReference>
<dbReference type="EMBL" id="BPLQ01009856">
    <property type="protein sequence ID" value="GIY46994.1"/>
    <property type="molecule type" value="Genomic_DNA"/>
</dbReference>
<dbReference type="Pfam" id="PF14529">
    <property type="entry name" value="Exo_endo_phos_2"/>
    <property type="match status" value="1"/>
</dbReference>
<dbReference type="GO" id="GO:0003964">
    <property type="term" value="F:RNA-directed DNA polymerase activity"/>
    <property type="evidence" value="ECO:0007669"/>
    <property type="project" value="UniProtKB-KW"/>
</dbReference>
<keyword evidence="2" id="KW-0808">Transferase</keyword>
<accession>A0AAV4TMN4</accession>
<dbReference type="InterPro" id="IPR005135">
    <property type="entry name" value="Endo/exonuclease/phosphatase"/>
</dbReference>
<dbReference type="SUPFAM" id="SSF56219">
    <property type="entry name" value="DNase I-like"/>
    <property type="match status" value="1"/>
</dbReference>
<dbReference type="AlphaFoldDB" id="A0AAV4TMN4"/>
<keyword evidence="3" id="KW-1185">Reference proteome</keyword>
<feature type="domain" description="Endonuclease/exonuclease/phosphatase" evidence="1">
    <location>
        <begin position="210"/>
        <end position="327"/>
    </location>
</feature>
<evidence type="ECO:0000313" key="2">
    <source>
        <dbReference type="EMBL" id="GIY46994.1"/>
    </source>
</evidence>
<comment type="caution">
    <text evidence="2">The sequence shown here is derived from an EMBL/GenBank/DDBJ whole genome shotgun (WGS) entry which is preliminary data.</text>
</comment>
<dbReference type="Gene3D" id="3.60.10.10">
    <property type="entry name" value="Endonuclease/exonuclease/phosphatase"/>
    <property type="match status" value="1"/>
</dbReference>
<evidence type="ECO:0000259" key="1">
    <source>
        <dbReference type="Pfam" id="PF14529"/>
    </source>
</evidence>
<gene>
    <name evidence="2" type="primary">RTase_91</name>
    <name evidence="2" type="ORF">CDAR_524141</name>
</gene>
<proteinExistence type="predicted"/>
<evidence type="ECO:0000313" key="3">
    <source>
        <dbReference type="Proteomes" id="UP001054837"/>
    </source>
</evidence>
<keyword evidence="2" id="KW-0548">Nucleotidyltransferase</keyword>
<organism evidence="2 3">
    <name type="scientific">Caerostris darwini</name>
    <dbReference type="NCBI Taxonomy" id="1538125"/>
    <lineage>
        <taxon>Eukaryota</taxon>
        <taxon>Metazoa</taxon>
        <taxon>Ecdysozoa</taxon>
        <taxon>Arthropoda</taxon>
        <taxon>Chelicerata</taxon>
        <taxon>Arachnida</taxon>
        <taxon>Araneae</taxon>
        <taxon>Araneomorphae</taxon>
        <taxon>Entelegynae</taxon>
        <taxon>Araneoidea</taxon>
        <taxon>Araneidae</taxon>
        <taxon>Caerostris</taxon>
    </lineage>
</organism>
<reference evidence="2 3" key="1">
    <citation type="submission" date="2021-06" db="EMBL/GenBank/DDBJ databases">
        <title>Caerostris darwini draft genome.</title>
        <authorList>
            <person name="Kono N."/>
            <person name="Arakawa K."/>
        </authorList>
    </citation>
    <scope>NUCLEOTIDE SEQUENCE [LARGE SCALE GENOMIC DNA]</scope>
</reference>
<sequence>MLDFGELFGHSSINCRLPARCVKCAGPHLTGECSHTTKMEDPVCANCKGPHPASYRGCPKVPEPTTNTNQPKTFTSTLSNPKVSYASLLTPQQPQLSTPEISSPLNICSWNANGLLNKISDLQVFADQHSPDVILVQETHIRPATNPPNLPNYIFYRNDFILSDNRRRYSYPGGTGIFIKRHIPHQHIPTPPLATIQATIIQLNFPNPTAFISTYIPPQKKNPSNPNRHLFPINDLLTIHNSFSSYFIAGDLNCHHRSWNCSRANPFGIQLFKFTQHHNLHIAAPPTPTRFGSVTPSTIDIAIFKNFSHHCLATSISAITSDHNPVIFNIDFSLPNNNIPKRYIPNWEKFKYLLSTASFTPTDLNTQHSIENSINHLTQLITTCYDARAKVSTLK</sequence>
<dbReference type="PANTHER" id="PTHR33273">
    <property type="entry name" value="DOMAIN-CONTAINING PROTEIN, PUTATIVE-RELATED"/>
    <property type="match status" value="1"/>
</dbReference>
<dbReference type="PANTHER" id="PTHR33273:SF2">
    <property type="entry name" value="ENDONUCLEASE_EXONUCLEASE_PHOSPHATASE DOMAIN-CONTAINING PROTEIN"/>
    <property type="match status" value="1"/>
</dbReference>